<evidence type="ECO:0000313" key="3">
    <source>
        <dbReference type="Proteomes" id="UP001221898"/>
    </source>
</evidence>
<feature type="region of interest" description="Disordered" evidence="1">
    <location>
        <begin position="27"/>
        <end position="105"/>
    </location>
</feature>
<evidence type="ECO:0000256" key="1">
    <source>
        <dbReference type="SAM" id="MobiDB-lite"/>
    </source>
</evidence>
<evidence type="ECO:0000313" key="2">
    <source>
        <dbReference type="EMBL" id="KAJ8372197.1"/>
    </source>
</evidence>
<feature type="compositionally biased region" description="Low complexity" evidence="1">
    <location>
        <begin position="29"/>
        <end position="49"/>
    </location>
</feature>
<reference evidence="2" key="1">
    <citation type="journal article" date="2023" name="Science">
        <title>Genome structures resolve the early diversification of teleost fishes.</title>
        <authorList>
            <person name="Parey E."/>
            <person name="Louis A."/>
            <person name="Montfort J."/>
            <person name="Bouchez O."/>
            <person name="Roques C."/>
            <person name="Iampietro C."/>
            <person name="Lluch J."/>
            <person name="Castinel A."/>
            <person name="Donnadieu C."/>
            <person name="Desvignes T."/>
            <person name="Floi Bucao C."/>
            <person name="Jouanno E."/>
            <person name="Wen M."/>
            <person name="Mejri S."/>
            <person name="Dirks R."/>
            <person name="Jansen H."/>
            <person name="Henkel C."/>
            <person name="Chen W.J."/>
            <person name="Zahm M."/>
            <person name="Cabau C."/>
            <person name="Klopp C."/>
            <person name="Thompson A.W."/>
            <person name="Robinson-Rechavi M."/>
            <person name="Braasch I."/>
            <person name="Lecointre G."/>
            <person name="Bobe J."/>
            <person name="Postlethwait J.H."/>
            <person name="Berthelot C."/>
            <person name="Roest Crollius H."/>
            <person name="Guiguen Y."/>
        </authorList>
    </citation>
    <scope>NUCLEOTIDE SEQUENCE</scope>
    <source>
        <strain evidence="2">NC1722</strain>
    </source>
</reference>
<gene>
    <name evidence="2" type="ORF">AAFF_G00293720</name>
</gene>
<proteinExistence type="predicted"/>
<protein>
    <submittedName>
        <fullName evidence="2">Uncharacterized protein</fullName>
    </submittedName>
</protein>
<dbReference type="EMBL" id="JAINUG010000411">
    <property type="protein sequence ID" value="KAJ8372197.1"/>
    <property type="molecule type" value="Genomic_DNA"/>
</dbReference>
<organism evidence="2 3">
    <name type="scientific">Aldrovandia affinis</name>
    <dbReference type="NCBI Taxonomy" id="143900"/>
    <lineage>
        <taxon>Eukaryota</taxon>
        <taxon>Metazoa</taxon>
        <taxon>Chordata</taxon>
        <taxon>Craniata</taxon>
        <taxon>Vertebrata</taxon>
        <taxon>Euteleostomi</taxon>
        <taxon>Actinopterygii</taxon>
        <taxon>Neopterygii</taxon>
        <taxon>Teleostei</taxon>
        <taxon>Notacanthiformes</taxon>
        <taxon>Halosauridae</taxon>
        <taxon>Aldrovandia</taxon>
    </lineage>
</organism>
<keyword evidence="3" id="KW-1185">Reference proteome</keyword>
<accession>A0AAD7W1A2</accession>
<sequence>MCTRPFLDQGATDLHNAGERSLLHVSSQAGEGLSAGLEGSSGSGLSLLLIPPSRTEPASPRANRDRKRRRGTPGRDRATELRPAGGHRGLVVAPVSASTPPPSLP</sequence>
<name>A0AAD7W1A2_9TELE</name>
<dbReference type="Proteomes" id="UP001221898">
    <property type="component" value="Unassembled WGS sequence"/>
</dbReference>
<comment type="caution">
    <text evidence="2">The sequence shown here is derived from an EMBL/GenBank/DDBJ whole genome shotgun (WGS) entry which is preliminary data.</text>
</comment>
<dbReference type="AlphaFoldDB" id="A0AAD7W1A2"/>